<reference evidence="6" key="4">
    <citation type="journal article" date="2019" name="Int. J. Syst. Evol. Microbiol.">
        <title>The Global Catalogue of Microorganisms (GCM) 10K type strain sequencing project: providing services to taxonomists for standard genome sequencing and annotation.</title>
        <authorList>
            <consortium name="The Broad Institute Genomics Platform"/>
            <consortium name="The Broad Institute Genome Sequencing Center for Infectious Disease"/>
            <person name="Wu L."/>
            <person name="Ma J."/>
        </authorList>
    </citation>
    <scope>NUCLEOTIDE SEQUENCE [LARGE SCALE GENOMIC DNA]</scope>
    <source>
        <strain evidence="6">CGMCC 1.12707</strain>
    </source>
</reference>
<reference evidence="5" key="2">
    <citation type="submission" date="2016-11" db="EMBL/GenBank/DDBJ databases">
        <authorList>
            <person name="Varghese N."/>
            <person name="Submissions S."/>
        </authorList>
    </citation>
    <scope>NUCLEOTIDE SEQUENCE [LARGE SCALE GENOMIC DNA]</scope>
    <source>
        <strain evidence="5">DSM 27989</strain>
    </source>
</reference>
<dbReference type="AlphaFoldDB" id="A0A1M6T5D9"/>
<evidence type="ECO:0000313" key="5">
    <source>
        <dbReference type="Proteomes" id="UP000184120"/>
    </source>
</evidence>
<evidence type="ECO:0000313" key="3">
    <source>
        <dbReference type="EMBL" id="GGE94928.1"/>
    </source>
</evidence>
<proteinExistence type="predicted"/>
<feature type="domain" description="Outer membrane protein beta-barrel" evidence="2">
    <location>
        <begin position="21"/>
        <end position="212"/>
    </location>
</feature>
<accession>A0A1M6T5D9</accession>
<protein>
    <submittedName>
        <fullName evidence="4">Outer membrane protein beta-barrel domain-containing protein</fullName>
    </submittedName>
</protein>
<feature type="chain" id="PRO_5011980040" evidence="1">
    <location>
        <begin position="23"/>
        <end position="238"/>
    </location>
</feature>
<evidence type="ECO:0000256" key="1">
    <source>
        <dbReference type="SAM" id="SignalP"/>
    </source>
</evidence>
<reference evidence="3" key="1">
    <citation type="journal article" date="2014" name="Int. J. Syst. Evol. Microbiol.">
        <title>Complete genome of a new Firmicutes species belonging to the dominant human colonic microbiota ('Ruminococcus bicirculans') reveals two chromosomes and a selective capacity to utilize plant glucans.</title>
        <authorList>
            <consortium name="NISC Comparative Sequencing Program"/>
            <person name="Wegmann U."/>
            <person name="Louis P."/>
            <person name="Goesmann A."/>
            <person name="Henrissat B."/>
            <person name="Duncan S.H."/>
            <person name="Flint H.J."/>
        </authorList>
    </citation>
    <scope>NUCLEOTIDE SEQUENCE</scope>
    <source>
        <strain evidence="3">CGMCC 1.12707</strain>
    </source>
</reference>
<sequence>MKRKFYNVLYVSILFFSTSLFAQNKLKLNVDAGYTYSSLNTNLSNLIDSKYIGRYGFGANLSAELSIFKSLFISSGFSYLQKNYEFTRTGARAGWYTKYDNEFLSLPLLIGGYLINNPNESNGVWIKVAGGMYTDYWLSMKREGQYPVFFDQQPDGSHNHVKVSDKYDFKENENNLRRFGYGLQGQAQLGYSFNKLGVYVSYNYQYGLSDIKKDNINRNQKMTINSYMLSTGLTYKFN</sequence>
<evidence type="ECO:0000313" key="6">
    <source>
        <dbReference type="Proteomes" id="UP000650994"/>
    </source>
</evidence>
<dbReference type="InterPro" id="IPR025665">
    <property type="entry name" value="Beta-barrel_OMP_2"/>
</dbReference>
<reference evidence="4" key="3">
    <citation type="submission" date="2016-11" db="EMBL/GenBank/DDBJ databases">
        <authorList>
            <person name="Jaros S."/>
            <person name="Januszkiewicz K."/>
            <person name="Wedrychowicz H."/>
        </authorList>
    </citation>
    <scope>NUCLEOTIDE SEQUENCE [LARGE SCALE GENOMIC DNA]</scope>
    <source>
        <strain evidence="4">DSM 27989</strain>
    </source>
</reference>
<dbReference type="Pfam" id="PF13568">
    <property type="entry name" value="OMP_b-brl_2"/>
    <property type="match status" value="1"/>
</dbReference>
<evidence type="ECO:0000313" key="4">
    <source>
        <dbReference type="EMBL" id="SHK52191.1"/>
    </source>
</evidence>
<dbReference type="STRING" id="1434701.SAMN05443634_101269"/>
<dbReference type="RefSeq" id="WP_072929121.1">
    <property type="nucleotide sequence ID" value="NZ_BMFL01000006.1"/>
</dbReference>
<dbReference type="OrthoDB" id="1186042at2"/>
<keyword evidence="1" id="KW-0732">Signal</keyword>
<evidence type="ECO:0000259" key="2">
    <source>
        <dbReference type="Pfam" id="PF13568"/>
    </source>
</evidence>
<dbReference type="EMBL" id="BMFL01000006">
    <property type="protein sequence ID" value="GGE94928.1"/>
    <property type="molecule type" value="Genomic_DNA"/>
</dbReference>
<organism evidence="4 5">
    <name type="scientific">Chishuiella changwenlii</name>
    <dbReference type="NCBI Taxonomy" id="1434701"/>
    <lineage>
        <taxon>Bacteria</taxon>
        <taxon>Pseudomonadati</taxon>
        <taxon>Bacteroidota</taxon>
        <taxon>Flavobacteriia</taxon>
        <taxon>Flavobacteriales</taxon>
        <taxon>Weeksellaceae</taxon>
        <taxon>Chishuiella</taxon>
    </lineage>
</organism>
<feature type="signal peptide" evidence="1">
    <location>
        <begin position="1"/>
        <end position="22"/>
    </location>
</feature>
<gene>
    <name evidence="3" type="ORF">GCM10010984_10610</name>
    <name evidence="4" type="ORF">SAMN05443634_101269</name>
</gene>
<reference evidence="3" key="5">
    <citation type="submission" date="2024-05" db="EMBL/GenBank/DDBJ databases">
        <authorList>
            <person name="Sun Q."/>
            <person name="Zhou Y."/>
        </authorList>
    </citation>
    <scope>NUCLEOTIDE SEQUENCE</scope>
    <source>
        <strain evidence="3">CGMCC 1.12707</strain>
    </source>
</reference>
<dbReference type="Proteomes" id="UP000184120">
    <property type="component" value="Unassembled WGS sequence"/>
</dbReference>
<dbReference type="EMBL" id="FRBH01000001">
    <property type="protein sequence ID" value="SHK52191.1"/>
    <property type="molecule type" value="Genomic_DNA"/>
</dbReference>
<dbReference type="Proteomes" id="UP000650994">
    <property type="component" value="Unassembled WGS sequence"/>
</dbReference>
<name>A0A1M6T5D9_9FLAO</name>
<keyword evidence="6" id="KW-1185">Reference proteome</keyword>